<dbReference type="Proteomes" id="UP001552299">
    <property type="component" value="Unassembled WGS sequence"/>
</dbReference>
<evidence type="ECO:0000313" key="1">
    <source>
        <dbReference type="EMBL" id="KAL0923444.1"/>
    </source>
</evidence>
<reference evidence="1 2" key="1">
    <citation type="journal article" date="2024" name="Plant Biotechnol. J.">
        <title>Dendrobium thyrsiflorum genome and its molecular insights into genes involved in important horticultural traits.</title>
        <authorList>
            <person name="Chen B."/>
            <person name="Wang J.Y."/>
            <person name="Zheng P.J."/>
            <person name="Li K.L."/>
            <person name="Liang Y.M."/>
            <person name="Chen X.F."/>
            <person name="Zhang C."/>
            <person name="Zhao X."/>
            <person name="He X."/>
            <person name="Zhang G.Q."/>
            <person name="Liu Z.J."/>
            <person name="Xu Q."/>
        </authorList>
    </citation>
    <scope>NUCLEOTIDE SEQUENCE [LARGE SCALE GENOMIC DNA]</scope>
    <source>
        <strain evidence="1">GZMU011</strain>
    </source>
</reference>
<dbReference type="AlphaFoldDB" id="A0ABD0VEI4"/>
<evidence type="ECO:0000313" key="2">
    <source>
        <dbReference type="Proteomes" id="UP001552299"/>
    </source>
</evidence>
<proteinExistence type="predicted"/>
<keyword evidence="2" id="KW-1185">Reference proteome</keyword>
<organism evidence="1 2">
    <name type="scientific">Dendrobium thyrsiflorum</name>
    <name type="common">Pinecone-like raceme dendrobium</name>
    <name type="synonym">Orchid</name>
    <dbReference type="NCBI Taxonomy" id="117978"/>
    <lineage>
        <taxon>Eukaryota</taxon>
        <taxon>Viridiplantae</taxon>
        <taxon>Streptophyta</taxon>
        <taxon>Embryophyta</taxon>
        <taxon>Tracheophyta</taxon>
        <taxon>Spermatophyta</taxon>
        <taxon>Magnoliopsida</taxon>
        <taxon>Liliopsida</taxon>
        <taxon>Asparagales</taxon>
        <taxon>Orchidaceae</taxon>
        <taxon>Epidendroideae</taxon>
        <taxon>Malaxideae</taxon>
        <taxon>Dendrobiinae</taxon>
        <taxon>Dendrobium</taxon>
    </lineage>
</organism>
<accession>A0ABD0VEI4</accession>
<sequence length="262" mass="28902">MADPERDFGMAYDEQGYVHILHSTFFDVDPEVDHTVEGYVARILDTLVDAIEEQLGVVQVFIVNVERALVVDVEKESDKDEMNPANPAGSPMLCAESLPRHPAIATVLQSATASKGRIAHLRRPPRSCVQPQPPPIHREAERGGEIASPYLLLRHPTPTPPASDPDSLSASFTDARSRAFDDPFPEDRKSRSGAIQGVCFLAKVTSSRSALLRPSRGCPTSFLCRTLVPSPLFDSFEAVRLRTFNDFPFLLFGWTDGSSLER</sequence>
<protein>
    <submittedName>
        <fullName evidence="1">Uncharacterized protein</fullName>
    </submittedName>
</protein>
<gene>
    <name evidence="1" type="ORF">M5K25_007501</name>
</gene>
<name>A0ABD0VEI4_DENTH</name>
<dbReference type="EMBL" id="JANQDX010000006">
    <property type="protein sequence ID" value="KAL0923444.1"/>
    <property type="molecule type" value="Genomic_DNA"/>
</dbReference>
<comment type="caution">
    <text evidence="1">The sequence shown here is derived from an EMBL/GenBank/DDBJ whole genome shotgun (WGS) entry which is preliminary data.</text>
</comment>